<dbReference type="EMBL" id="QUNG01000020">
    <property type="protein sequence ID" value="REG79341.1"/>
    <property type="molecule type" value="Genomic_DNA"/>
</dbReference>
<accession>A0A3E0DBS0</accession>
<proteinExistence type="predicted"/>
<organism evidence="1 2">
    <name type="scientific">Marinomonas pollencensis</name>
    <dbReference type="NCBI Taxonomy" id="491954"/>
    <lineage>
        <taxon>Bacteria</taxon>
        <taxon>Pseudomonadati</taxon>
        <taxon>Pseudomonadota</taxon>
        <taxon>Gammaproteobacteria</taxon>
        <taxon>Oceanospirillales</taxon>
        <taxon>Oceanospirillaceae</taxon>
        <taxon>Marinomonas</taxon>
    </lineage>
</organism>
<gene>
    <name evidence="1" type="ORF">DFP81_1202</name>
</gene>
<evidence type="ECO:0000313" key="1">
    <source>
        <dbReference type="EMBL" id="REG79341.1"/>
    </source>
</evidence>
<comment type="caution">
    <text evidence="1">The sequence shown here is derived from an EMBL/GenBank/DDBJ whole genome shotgun (WGS) entry which is preliminary data.</text>
</comment>
<dbReference type="Proteomes" id="UP000256542">
    <property type="component" value="Unassembled WGS sequence"/>
</dbReference>
<reference evidence="1 2" key="1">
    <citation type="submission" date="2018-08" db="EMBL/GenBank/DDBJ databases">
        <title>Genomic Encyclopedia of Type Strains, Phase III (KMG-III): the genomes of soil and plant-associated and newly described type strains.</title>
        <authorList>
            <person name="Whitman W."/>
        </authorList>
    </citation>
    <scope>NUCLEOTIDE SEQUENCE [LARGE SCALE GENOMIC DNA]</scope>
    <source>
        <strain evidence="1 2">CECT 7375</strain>
    </source>
</reference>
<sequence>MLIKFYSEESAPFVMFDSAASQLLTIMGHTDSREGSVSTEALDSALNRLVQGVANEEDKVASAHSNDCDEPQEVSLSARAAPLIAMLRRASEAGGYVMWRPD</sequence>
<evidence type="ECO:0000313" key="2">
    <source>
        <dbReference type="Proteomes" id="UP000256542"/>
    </source>
</evidence>
<dbReference type="OrthoDB" id="5625523at2"/>
<dbReference type="RefSeq" id="WP_115899160.1">
    <property type="nucleotide sequence ID" value="NZ_QUNG01000020.1"/>
</dbReference>
<dbReference type="AlphaFoldDB" id="A0A3E0DBS0"/>
<keyword evidence="2" id="KW-1185">Reference proteome</keyword>
<protein>
    <submittedName>
        <fullName evidence="1">Uncharacterized protein DUF1840</fullName>
    </submittedName>
</protein>
<name>A0A3E0DBS0_9GAMM</name>
<dbReference type="Pfam" id="PF08895">
    <property type="entry name" value="DUF1840"/>
    <property type="match status" value="1"/>
</dbReference>
<dbReference type="InterPro" id="IPR014991">
    <property type="entry name" value="DUF1840"/>
</dbReference>